<feature type="transmembrane region" description="Helical" evidence="10">
    <location>
        <begin position="648"/>
        <end position="667"/>
    </location>
</feature>
<dbReference type="OrthoDB" id="10259681at2759"/>
<comment type="subcellular location">
    <subcellularLocation>
        <location evidence="1">Membrane</location>
        <topology evidence="1">Multi-pass membrane protein</topology>
    </subcellularLocation>
</comment>
<dbReference type="InterPro" id="IPR030395">
    <property type="entry name" value="GP_PDE_dom"/>
</dbReference>
<dbReference type="InterPro" id="IPR002076">
    <property type="entry name" value="ELO_fam"/>
</dbReference>
<keyword evidence="3 10" id="KW-0808">Transferase</keyword>
<dbReference type="EMBL" id="LNIX01000002">
    <property type="protein sequence ID" value="OXA60991.1"/>
    <property type="molecule type" value="Genomic_DNA"/>
</dbReference>
<dbReference type="GO" id="GO:0034625">
    <property type="term" value="P:fatty acid elongation, monounsaturated fatty acid"/>
    <property type="evidence" value="ECO:0007669"/>
    <property type="project" value="TreeGrafter"/>
</dbReference>
<feature type="transmembrane region" description="Helical" evidence="10">
    <location>
        <begin position="549"/>
        <end position="568"/>
    </location>
</feature>
<dbReference type="GO" id="GO:0008081">
    <property type="term" value="F:phosphoric diester hydrolase activity"/>
    <property type="evidence" value="ECO:0007669"/>
    <property type="project" value="InterPro"/>
</dbReference>
<gene>
    <name evidence="13" type="ORF">Fcan01_04941</name>
</gene>
<dbReference type="GO" id="GO:0042761">
    <property type="term" value="P:very long-chain fatty acid biosynthetic process"/>
    <property type="evidence" value="ECO:0007669"/>
    <property type="project" value="TreeGrafter"/>
</dbReference>
<dbReference type="GO" id="GO:0030148">
    <property type="term" value="P:sphingolipid biosynthetic process"/>
    <property type="evidence" value="ECO:0007669"/>
    <property type="project" value="TreeGrafter"/>
</dbReference>
<evidence type="ECO:0000256" key="5">
    <source>
        <dbReference type="ARBA" id="ARBA00022832"/>
    </source>
</evidence>
<dbReference type="Pfam" id="PF01151">
    <property type="entry name" value="ELO"/>
    <property type="match status" value="1"/>
</dbReference>
<sequence>MKNFQTILTISLLCLGLSSGGKLKDPSKFRADKISMRNGRQVGKWPTLSGDPIKIMAHRGEKVFMPEHTVGSYELASIEGAEYVEPDLVLTKDGHLVCFHDLTLKTGTDVALLSQFDHKKKNFTGVIDEGMGNVTITDDWFIKDFTLDELKVLKVIQKDVGIRPQRFNNMFGIPTFEDYLTTVHHNAFRLNKSVGIIPELKHPMFHNLDYPNSPRYMEELVLSTLSKWGYPMTDDGTPENCISPQDAGAQIKCGHLILQSFELECIKYLAQVTHRDRMMLIDIQLPLLTYKGLQDVTNYANYYAVWKELLYTGIEAQIEAQGIEYDKNIIAELGGFIPARDIVVEAHALGIPNVKVKITCFGDVKMEGKSLIKSFLGLEVGIYTIYDSREPSRRGCVSGNCDPENKEMELYFYFEMGVDGMFVENVGEAREIRQSYQFSVVDGNEKAVFWSHSTEQVQEFGLVKIHSIGSRSMENSTTAFEGEVWPIDYEHPPKVQPYWFEKADITWWKTFMVQNPNLAWYSTVLYLITIFGLQAFMKHRDSMRLKKTLIVWNASLALFSTVGFYRVGQELLYKFGKPEGYYGTVCLREGRNFTTDFWLLLFTLSKFVELGDTIFIVLRKQQLHALQWYHHGLVTIVSWKLFPWAEPIVVYYAVINFGIHSFMYSYFAVKGLGYRVPDSLAKTITTLQILQMVANTWNNLYTIMISRPCNRHPSSILWSLIIYISLWALFVKFFFKRYSGTKSKIN</sequence>
<dbReference type="EC" id="2.3.1.199" evidence="10"/>
<dbReference type="PANTHER" id="PTHR11157:SF17">
    <property type="entry name" value="ELONGATION OF VERY LONG CHAIN FATTY ACIDS PROTEIN 6"/>
    <property type="match status" value="1"/>
</dbReference>
<keyword evidence="7 10" id="KW-0443">Lipid metabolism</keyword>
<accession>A0A226EVW9</accession>
<name>A0A226EVW9_FOLCA</name>
<comment type="catalytic activity">
    <reaction evidence="10">
        <text>a very-long-chain acyl-CoA + malonyl-CoA + H(+) = a very-long-chain 3-oxoacyl-CoA + CO2 + CoA</text>
        <dbReference type="Rhea" id="RHEA:32727"/>
        <dbReference type="ChEBI" id="CHEBI:15378"/>
        <dbReference type="ChEBI" id="CHEBI:16526"/>
        <dbReference type="ChEBI" id="CHEBI:57287"/>
        <dbReference type="ChEBI" id="CHEBI:57384"/>
        <dbReference type="ChEBI" id="CHEBI:90725"/>
        <dbReference type="ChEBI" id="CHEBI:90736"/>
        <dbReference type="EC" id="2.3.1.199"/>
    </reaction>
</comment>
<feature type="signal peptide" evidence="11">
    <location>
        <begin position="1"/>
        <end position="20"/>
    </location>
</feature>
<feature type="transmembrane region" description="Helical" evidence="10">
    <location>
        <begin position="597"/>
        <end position="618"/>
    </location>
</feature>
<dbReference type="PANTHER" id="PTHR11157">
    <property type="entry name" value="FATTY ACID ACYL TRANSFERASE-RELATED"/>
    <property type="match status" value="1"/>
</dbReference>
<evidence type="ECO:0000313" key="13">
    <source>
        <dbReference type="EMBL" id="OXA60991.1"/>
    </source>
</evidence>
<keyword evidence="14" id="KW-1185">Reference proteome</keyword>
<evidence type="ECO:0000256" key="8">
    <source>
        <dbReference type="ARBA" id="ARBA00023136"/>
    </source>
</evidence>
<proteinExistence type="inferred from homology"/>
<dbReference type="GO" id="GO:0034626">
    <property type="term" value="P:fatty acid elongation, polyunsaturated fatty acid"/>
    <property type="evidence" value="ECO:0007669"/>
    <property type="project" value="TreeGrafter"/>
</dbReference>
<keyword evidence="11" id="KW-0732">Signal</keyword>
<dbReference type="GO" id="GO:0009922">
    <property type="term" value="F:fatty acid elongase activity"/>
    <property type="evidence" value="ECO:0007669"/>
    <property type="project" value="UniProtKB-EC"/>
</dbReference>
<reference evidence="13 14" key="1">
    <citation type="submission" date="2015-12" db="EMBL/GenBank/DDBJ databases">
        <title>The genome of Folsomia candida.</title>
        <authorList>
            <person name="Faddeeva A."/>
            <person name="Derks M.F."/>
            <person name="Anvar Y."/>
            <person name="Smit S."/>
            <person name="Van Straalen N."/>
            <person name="Roelofs D."/>
        </authorList>
    </citation>
    <scope>NUCLEOTIDE SEQUENCE [LARGE SCALE GENOMIC DNA]</scope>
    <source>
        <strain evidence="13 14">VU population</strain>
        <tissue evidence="13">Whole body</tissue>
    </source>
</reference>
<dbReference type="SUPFAM" id="SSF51695">
    <property type="entry name" value="PLC-like phosphodiesterases"/>
    <property type="match status" value="1"/>
</dbReference>
<evidence type="ECO:0000256" key="1">
    <source>
        <dbReference type="ARBA" id="ARBA00004141"/>
    </source>
</evidence>
<evidence type="ECO:0000259" key="12">
    <source>
        <dbReference type="PROSITE" id="PS51704"/>
    </source>
</evidence>
<organism evidence="13 14">
    <name type="scientific">Folsomia candida</name>
    <name type="common">Springtail</name>
    <dbReference type="NCBI Taxonomy" id="158441"/>
    <lineage>
        <taxon>Eukaryota</taxon>
        <taxon>Metazoa</taxon>
        <taxon>Ecdysozoa</taxon>
        <taxon>Arthropoda</taxon>
        <taxon>Hexapoda</taxon>
        <taxon>Collembola</taxon>
        <taxon>Entomobryomorpha</taxon>
        <taxon>Isotomoidea</taxon>
        <taxon>Isotomidae</taxon>
        <taxon>Proisotominae</taxon>
        <taxon>Folsomia</taxon>
    </lineage>
</organism>
<dbReference type="GO" id="GO:0019367">
    <property type="term" value="P:fatty acid elongation, saturated fatty acid"/>
    <property type="evidence" value="ECO:0007669"/>
    <property type="project" value="TreeGrafter"/>
</dbReference>
<keyword evidence="2 10" id="KW-0444">Lipid biosynthesis</keyword>
<feature type="transmembrane region" description="Helical" evidence="10">
    <location>
        <begin position="717"/>
        <end position="735"/>
    </location>
</feature>
<evidence type="ECO:0000256" key="3">
    <source>
        <dbReference type="ARBA" id="ARBA00022679"/>
    </source>
</evidence>
<evidence type="ECO:0000256" key="4">
    <source>
        <dbReference type="ARBA" id="ARBA00022692"/>
    </source>
</evidence>
<keyword evidence="4 10" id="KW-0812">Transmembrane</keyword>
<comment type="similarity">
    <text evidence="10">Belongs to the ELO family.</text>
</comment>
<feature type="chain" id="PRO_5012804869" description="Elongation of very long chain fatty acids protein" evidence="11">
    <location>
        <begin position="21"/>
        <end position="746"/>
    </location>
</feature>
<evidence type="ECO:0000313" key="14">
    <source>
        <dbReference type="Proteomes" id="UP000198287"/>
    </source>
</evidence>
<dbReference type="InterPro" id="IPR017946">
    <property type="entry name" value="PLC-like_Pdiesterase_TIM-brl"/>
</dbReference>
<protein>
    <recommendedName>
        <fullName evidence="10">Elongation of very long chain fatty acids protein</fullName>
        <ecNumber evidence="10">2.3.1.199</ecNumber>
    </recommendedName>
    <alternativeName>
        <fullName evidence="10">Very-long-chain 3-oxoacyl-CoA synthase</fullName>
    </alternativeName>
</protein>
<evidence type="ECO:0000256" key="6">
    <source>
        <dbReference type="ARBA" id="ARBA00022989"/>
    </source>
</evidence>
<evidence type="ECO:0000256" key="2">
    <source>
        <dbReference type="ARBA" id="ARBA00022516"/>
    </source>
</evidence>
<keyword evidence="6 10" id="KW-1133">Transmembrane helix</keyword>
<feature type="transmembrane region" description="Helical" evidence="10">
    <location>
        <begin position="518"/>
        <end position="537"/>
    </location>
</feature>
<dbReference type="AlphaFoldDB" id="A0A226EVW9"/>
<keyword evidence="9 10" id="KW-0275">Fatty acid biosynthesis</keyword>
<evidence type="ECO:0000256" key="10">
    <source>
        <dbReference type="RuleBase" id="RU361115"/>
    </source>
</evidence>
<keyword evidence="5 10" id="KW-0276">Fatty acid metabolism</keyword>
<evidence type="ECO:0000256" key="11">
    <source>
        <dbReference type="SAM" id="SignalP"/>
    </source>
</evidence>
<dbReference type="GO" id="GO:0005789">
    <property type="term" value="C:endoplasmic reticulum membrane"/>
    <property type="evidence" value="ECO:0007669"/>
    <property type="project" value="TreeGrafter"/>
</dbReference>
<comment type="caution">
    <text evidence="13">The sequence shown here is derived from an EMBL/GenBank/DDBJ whole genome shotgun (WGS) entry which is preliminary data.</text>
</comment>
<feature type="domain" description="GP-PDE" evidence="12">
    <location>
        <begin position="53"/>
        <end position="329"/>
    </location>
</feature>
<evidence type="ECO:0000256" key="7">
    <source>
        <dbReference type="ARBA" id="ARBA00023098"/>
    </source>
</evidence>
<keyword evidence="8 10" id="KW-0472">Membrane</keyword>
<dbReference type="Pfam" id="PF03009">
    <property type="entry name" value="GDPD"/>
    <property type="match status" value="1"/>
</dbReference>
<dbReference type="Gene3D" id="3.20.20.190">
    <property type="entry name" value="Phosphatidylinositol (PI) phosphodiesterase"/>
    <property type="match status" value="1"/>
</dbReference>
<dbReference type="Proteomes" id="UP000198287">
    <property type="component" value="Unassembled WGS sequence"/>
</dbReference>
<dbReference type="PROSITE" id="PS51704">
    <property type="entry name" value="GP_PDE"/>
    <property type="match status" value="1"/>
</dbReference>
<evidence type="ECO:0000256" key="9">
    <source>
        <dbReference type="ARBA" id="ARBA00023160"/>
    </source>
</evidence>